<proteinExistence type="predicted"/>
<sequence>MSRAALEMVGQGGLGYSFDSLVDVASEHPYTEAAKGLTAALPPLQLARDLLLPTIVKIGTPKFRRACLDLLPYKAALKLKNIVDILDKTSIEIFQAKKESLERGDEAVQEQVGKDIISVLMKGNIEAADSERLDDKEVIGQDKLRGEVQAAREQYGEIPYDVLMALPFLDAICRESMRL</sequence>
<dbReference type="EMBL" id="JABCKI010000046">
    <property type="protein sequence ID" value="KAG5653540.1"/>
    <property type="molecule type" value="Genomic_DNA"/>
</dbReference>
<dbReference type="GO" id="GO:0004497">
    <property type="term" value="F:monooxygenase activity"/>
    <property type="evidence" value="ECO:0007669"/>
    <property type="project" value="InterPro"/>
</dbReference>
<dbReference type="InterPro" id="IPR036396">
    <property type="entry name" value="Cyt_P450_sf"/>
</dbReference>
<name>A0A9P7GQG6_9AGAR</name>
<comment type="caution">
    <text evidence="1">The sequence shown here is derived from an EMBL/GenBank/DDBJ whole genome shotgun (WGS) entry which is preliminary data.</text>
</comment>
<evidence type="ECO:0000313" key="1">
    <source>
        <dbReference type="EMBL" id="KAG5653540.1"/>
    </source>
</evidence>
<protein>
    <submittedName>
        <fullName evidence="1">Uncharacterized protein</fullName>
    </submittedName>
</protein>
<evidence type="ECO:0000313" key="2">
    <source>
        <dbReference type="Proteomes" id="UP000717328"/>
    </source>
</evidence>
<keyword evidence="2" id="KW-1185">Reference proteome</keyword>
<reference evidence="1" key="1">
    <citation type="submission" date="2021-02" db="EMBL/GenBank/DDBJ databases">
        <authorList>
            <person name="Nieuwenhuis M."/>
            <person name="Van De Peppel L.J.J."/>
        </authorList>
    </citation>
    <scope>NUCLEOTIDE SEQUENCE</scope>
    <source>
        <strain evidence="1">D49</strain>
    </source>
</reference>
<dbReference type="OrthoDB" id="1470350at2759"/>
<reference evidence="1" key="2">
    <citation type="submission" date="2021-10" db="EMBL/GenBank/DDBJ databases">
        <title>Phylogenomics reveals ancestral predisposition of the termite-cultivated fungus Termitomyces towards a domesticated lifestyle.</title>
        <authorList>
            <person name="Auxier B."/>
            <person name="Grum-Grzhimaylo A."/>
            <person name="Cardenas M.E."/>
            <person name="Lodge J.D."/>
            <person name="Laessoe T."/>
            <person name="Pedersen O."/>
            <person name="Smith M.E."/>
            <person name="Kuyper T.W."/>
            <person name="Franco-Molano E.A."/>
            <person name="Baroni T.J."/>
            <person name="Aanen D.K."/>
        </authorList>
    </citation>
    <scope>NUCLEOTIDE SEQUENCE</scope>
    <source>
        <strain evidence="1">D49</strain>
    </source>
</reference>
<dbReference type="GO" id="GO:0016705">
    <property type="term" value="F:oxidoreductase activity, acting on paired donors, with incorporation or reduction of molecular oxygen"/>
    <property type="evidence" value="ECO:0007669"/>
    <property type="project" value="InterPro"/>
</dbReference>
<dbReference type="Gene3D" id="1.10.630.10">
    <property type="entry name" value="Cytochrome P450"/>
    <property type="match status" value="2"/>
</dbReference>
<dbReference type="Proteomes" id="UP000717328">
    <property type="component" value="Unassembled WGS sequence"/>
</dbReference>
<dbReference type="GO" id="GO:0005506">
    <property type="term" value="F:iron ion binding"/>
    <property type="evidence" value="ECO:0007669"/>
    <property type="project" value="InterPro"/>
</dbReference>
<gene>
    <name evidence="1" type="ORF">H0H81_012349</name>
</gene>
<dbReference type="GO" id="GO:0020037">
    <property type="term" value="F:heme binding"/>
    <property type="evidence" value="ECO:0007669"/>
    <property type="project" value="InterPro"/>
</dbReference>
<organism evidence="1 2">
    <name type="scientific">Sphagnurus paluster</name>
    <dbReference type="NCBI Taxonomy" id="117069"/>
    <lineage>
        <taxon>Eukaryota</taxon>
        <taxon>Fungi</taxon>
        <taxon>Dikarya</taxon>
        <taxon>Basidiomycota</taxon>
        <taxon>Agaricomycotina</taxon>
        <taxon>Agaricomycetes</taxon>
        <taxon>Agaricomycetidae</taxon>
        <taxon>Agaricales</taxon>
        <taxon>Tricholomatineae</taxon>
        <taxon>Lyophyllaceae</taxon>
        <taxon>Sphagnurus</taxon>
    </lineage>
</organism>
<dbReference type="AlphaFoldDB" id="A0A9P7GQG6"/>
<accession>A0A9P7GQG6</accession>
<dbReference type="SUPFAM" id="SSF48264">
    <property type="entry name" value="Cytochrome P450"/>
    <property type="match status" value="1"/>
</dbReference>